<sequence>MAICPAGHSSGSDDYCDVCGEQIGAAGAAAPAAPPAATATLSAPAASALCPDCGTPGTDRFCEDCGYDFATGGGKPTPPPVPAPPVPAPPVPAPPVPAPPVPAPPVPAPPVPLPPVPAPPLSFPAQATWTAVVGADRAYYDSLVEAEGPDAAAIVFPPYCPERRIPLAGPQVRIGRRGSSGAHPPEIDLREPPEDPGVSHTHAVLLARPDGGWSLVDPGSRNRTCLNGSLDPIPLNVEVPVGDGDRIHVGAWTTIRLLRNEAS</sequence>
<dbReference type="SUPFAM" id="SSF49879">
    <property type="entry name" value="SMAD/FHA domain"/>
    <property type="match status" value="1"/>
</dbReference>
<evidence type="ECO:0000256" key="1">
    <source>
        <dbReference type="ARBA" id="ARBA00022553"/>
    </source>
</evidence>
<dbReference type="AlphaFoldDB" id="A0A7K0BP57"/>
<feature type="region of interest" description="Disordered" evidence="2">
    <location>
        <begin position="172"/>
        <end position="199"/>
    </location>
</feature>
<accession>A0A7K0BP57</accession>
<keyword evidence="5" id="KW-1185">Reference proteome</keyword>
<dbReference type="CDD" id="cd00060">
    <property type="entry name" value="FHA"/>
    <property type="match status" value="1"/>
</dbReference>
<evidence type="ECO:0000313" key="5">
    <source>
        <dbReference type="Proteomes" id="UP000487268"/>
    </source>
</evidence>
<dbReference type="PROSITE" id="PS50006">
    <property type="entry name" value="FHA_DOMAIN"/>
    <property type="match status" value="1"/>
</dbReference>
<reference evidence="4 5" key="1">
    <citation type="submission" date="2019-10" db="EMBL/GenBank/DDBJ databases">
        <title>Actinomadura rubteroloni sp. nov. and Actinomadura macrotermitis sp. nov., isolated from the gut of fungus growing-termite Macrotermes natalensis.</title>
        <authorList>
            <person name="Benndorf R."/>
            <person name="Martin K."/>
            <person name="Kuefner M."/>
            <person name="De Beer W."/>
            <person name="Kaster A.-K."/>
            <person name="Vollmers J."/>
            <person name="Poulsen M."/>
            <person name="Beemelmanns C."/>
        </authorList>
    </citation>
    <scope>NUCLEOTIDE SEQUENCE [LARGE SCALE GENOMIC DNA]</scope>
    <source>
        <strain evidence="4 5">RB68</strain>
    </source>
</reference>
<dbReference type="Proteomes" id="UP000487268">
    <property type="component" value="Unassembled WGS sequence"/>
</dbReference>
<feature type="domain" description="FHA" evidence="3">
    <location>
        <begin position="172"/>
        <end position="231"/>
    </location>
</feature>
<dbReference type="InterPro" id="IPR008984">
    <property type="entry name" value="SMAD_FHA_dom_sf"/>
</dbReference>
<dbReference type="RefSeq" id="WP_153531026.1">
    <property type="nucleotide sequence ID" value="NZ_WEGH01000001.1"/>
</dbReference>
<dbReference type="EMBL" id="WEGH01000001">
    <property type="protein sequence ID" value="MQY02978.1"/>
    <property type="molecule type" value="Genomic_DNA"/>
</dbReference>
<name>A0A7K0BP57_9ACTN</name>
<proteinExistence type="predicted"/>
<evidence type="ECO:0000313" key="4">
    <source>
        <dbReference type="EMBL" id="MQY02978.1"/>
    </source>
</evidence>
<comment type="caution">
    <text evidence="4">The sequence shown here is derived from an EMBL/GenBank/DDBJ whole genome shotgun (WGS) entry which is preliminary data.</text>
</comment>
<keyword evidence="1" id="KW-0597">Phosphoprotein</keyword>
<dbReference type="Gene3D" id="2.60.200.20">
    <property type="match status" value="1"/>
</dbReference>
<dbReference type="Pfam" id="PF00498">
    <property type="entry name" value="FHA"/>
    <property type="match status" value="1"/>
</dbReference>
<gene>
    <name evidence="4" type="ORF">ACRB68_10130</name>
</gene>
<evidence type="ECO:0000256" key="2">
    <source>
        <dbReference type="SAM" id="MobiDB-lite"/>
    </source>
</evidence>
<protein>
    <recommendedName>
        <fullName evidence="3">FHA domain-containing protein</fullName>
    </recommendedName>
</protein>
<dbReference type="InterPro" id="IPR000253">
    <property type="entry name" value="FHA_dom"/>
</dbReference>
<evidence type="ECO:0000259" key="3">
    <source>
        <dbReference type="PROSITE" id="PS50006"/>
    </source>
</evidence>
<organism evidence="4 5">
    <name type="scientific">Actinomadura macrotermitis</name>
    <dbReference type="NCBI Taxonomy" id="2585200"/>
    <lineage>
        <taxon>Bacteria</taxon>
        <taxon>Bacillati</taxon>
        <taxon>Actinomycetota</taxon>
        <taxon>Actinomycetes</taxon>
        <taxon>Streptosporangiales</taxon>
        <taxon>Thermomonosporaceae</taxon>
        <taxon>Actinomadura</taxon>
    </lineage>
</organism>
<dbReference type="OrthoDB" id="5111283at2"/>